<keyword evidence="3" id="KW-0805">Transcription regulation</keyword>
<keyword evidence="4" id="KW-0238">DNA-binding</keyword>
<evidence type="ECO:0000259" key="8">
    <source>
        <dbReference type="SMART" id="SM00906"/>
    </source>
</evidence>
<dbReference type="GO" id="GO:0008270">
    <property type="term" value="F:zinc ion binding"/>
    <property type="evidence" value="ECO:0007669"/>
    <property type="project" value="InterPro"/>
</dbReference>
<sequence length="530" mass="59964">MPELRNSVHCLRVLGQDTETKTRVDDSPPIRPATASSPSQSDLEVRVDQSVRHTSISVDEARTFSEGERCDPSADQFHGPTSAIFDTRPQERRTRRQSAAIPDDYQKGRLLTETVKQRHLEQINLRRSTFDFGHITTQQGMTLLTMFWNRQHATGSVVYRPSFMRDMAAGGTCSPIIIGFEDSQDGSRAASLPFRRKFEQLLFGDYGQTACKSKITTIQALLLMSDVLFAWLDERSVAWQYLGIAINMIVDLGMHSERGIVLSADFQRLEWLETRRRVFWAAFILDKIQSIYQGRPTRLRSTDCSVPALFLDEFEEFEPFKTDGYSLEPSDLGCPTYKKYHQSDELSMNEICQSLQEELTQWRESLPAHLSIPAHAYGTPVLGNSCEALPHTLSLLSMFHALTILLHRPFIFDARREPTAQSASKNSLDICNKAALDIDTLLRLYKSKFCMTAPPYFITYATYASGTIHMRIASQQSRDRETAYEPLAGLYGNELELGEWPTAPELLFDAYPLFGFQAPDFDGVDGFGGL</sequence>
<gene>
    <name evidence="9" type="ORF">B0I35DRAFT_406048</name>
</gene>
<evidence type="ECO:0000313" key="10">
    <source>
        <dbReference type="Proteomes" id="UP000813444"/>
    </source>
</evidence>
<keyword evidence="10" id="KW-1185">Reference proteome</keyword>
<evidence type="ECO:0000256" key="5">
    <source>
        <dbReference type="ARBA" id="ARBA00023163"/>
    </source>
</evidence>
<evidence type="ECO:0000256" key="2">
    <source>
        <dbReference type="ARBA" id="ARBA00022833"/>
    </source>
</evidence>
<feature type="region of interest" description="Disordered" evidence="7">
    <location>
        <begin position="62"/>
        <end position="83"/>
    </location>
</feature>
<dbReference type="EMBL" id="JAGPNK010000003">
    <property type="protein sequence ID" value="KAH7324215.1"/>
    <property type="molecule type" value="Genomic_DNA"/>
</dbReference>
<name>A0A8K0WV97_9HYPO</name>
<evidence type="ECO:0000256" key="1">
    <source>
        <dbReference type="ARBA" id="ARBA00022723"/>
    </source>
</evidence>
<dbReference type="CDD" id="cd12148">
    <property type="entry name" value="fungal_TF_MHR"/>
    <property type="match status" value="1"/>
</dbReference>
<dbReference type="InterPro" id="IPR051615">
    <property type="entry name" value="Transcr_Regulatory_Elem"/>
</dbReference>
<dbReference type="PANTHER" id="PTHR31313:SF86">
    <property type="entry name" value="ZN(2)-C6 FUNGAL-TYPE DOMAIN-CONTAINING PROTEIN"/>
    <property type="match status" value="1"/>
</dbReference>
<dbReference type="SMART" id="SM00906">
    <property type="entry name" value="Fungal_trans"/>
    <property type="match status" value="1"/>
</dbReference>
<feature type="compositionally biased region" description="Basic and acidic residues" evidence="7">
    <location>
        <begin position="62"/>
        <end position="72"/>
    </location>
</feature>
<feature type="domain" description="Xylanolytic transcriptional activator regulatory" evidence="8">
    <location>
        <begin position="238"/>
        <end position="313"/>
    </location>
</feature>
<comment type="caution">
    <text evidence="9">The sequence shown here is derived from an EMBL/GenBank/DDBJ whole genome shotgun (WGS) entry which is preliminary data.</text>
</comment>
<dbReference type="OrthoDB" id="4161332at2759"/>
<evidence type="ECO:0000256" key="6">
    <source>
        <dbReference type="ARBA" id="ARBA00023242"/>
    </source>
</evidence>
<dbReference type="GO" id="GO:0006351">
    <property type="term" value="P:DNA-templated transcription"/>
    <property type="evidence" value="ECO:0007669"/>
    <property type="project" value="InterPro"/>
</dbReference>
<protein>
    <submittedName>
        <fullName evidence="9">Fungal-specific transcription factor domain-containing protein</fullName>
    </submittedName>
</protein>
<evidence type="ECO:0000256" key="3">
    <source>
        <dbReference type="ARBA" id="ARBA00023015"/>
    </source>
</evidence>
<proteinExistence type="predicted"/>
<dbReference type="Pfam" id="PF04082">
    <property type="entry name" value="Fungal_trans"/>
    <property type="match status" value="1"/>
</dbReference>
<reference evidence="9" key="1">
    <citation type="journal article" date="2021" name="Nat. Commun.">
        <title>Genetic determinants of endophytism in the Arabidopsis root mycobiome.</title>
        <authorList>
            <person name="Mesny F."/>
            <person name="Miyauchi S."/>
            <person name="Thiergart T."/>
            <person name="Pickel B."/>
            <person name="Atanasova L."/>
            <person name="Karlsson M."/>
            <person name="Huettel B."/>
            <person name="Barry K.W."/>
            <person name="Haridas S."/>
            <person name="Chen C."/>
            <person name="Bauer D."/>
            <person name="Andreopoulos W."/>
            <person name="Pangilinan J."/>
            <person name="LaButti K."/>
            <person name="Riley R."/>
            <person name="Lipzen A."/>
            <person name="Clum A."/>
            <person name="Drula E."/>
            <person name="Henrissat B."/>
            <person name="Kohler A."/>
            <person name="Grigoriev I.V."/>
            <person name="Martin F.M."/>
            <person name="Hacquard S."/>
        </authorList>
    </citation>
    <scope>NUCLEOTIDE SEQUENCE</scope>
    <source>
        <strain evidence="9">MPI-CAGE-CH-0235</strain>
    </source>
</reference>
<accession>A0A8K0WV97</accession>
<evidence type="ECO:0000256" key="4">
    <source>
        <dbReference type="ARBA" id="ARBA00023125"/>
    </source>
</evidence>
<keyword evidence="5" id="KW-0804">Transcription</keyword>
<dbReference type="InterPro" id="IPR007219">
    <property type="entry name" value="XnlR_reg_dom"/>
</dbReference>
<keyword evidence="6" id="KW-0539">Nucleus</keyword>
<evidence type="ECO:0000313" key="9">
    <source>
        <dbReference type="EMBL" id="KAH7324215.1"/>
    </source>
</evidence>
<evidence type="ECO:0000256" key="7">
    <source>
        <dbReference type="SAM" id="MobiDB-lite"/>
    </source>
</evidence>
<dbReference type="AlphaFoldDB" id="A0A8K0WV97"/>
<feature type="compositionally biased region" description="Basic and acidic residues" evidence="7">
    <location>
        <begin position="18"/>
        <end position="28"/>
    </location>
</feature>
<feature type="region of interest" description="Disordered" evidence="7">
    <location>
        <begin position="15"/>
        <end position="48"/>
    </location>
</feature>
<dbReference type="Proteomes" id="UP000813444">
    <property type="component" value="Unassembled WGS sequence"/>
</dbReference>
<dbReference type="PANTHER" id="PTHR31313">
    <property type="entry name" value="TY1 ENHANCER ACTIVATOR"/>
    <property type="match status" value="1"/>
</dbReference>
<organism evidence="9 10">
    <name type="scientific">Stachybotrys elegans</name>
    <dbReference type="NCBI Taxonomy" id="80388"/>
    <lineage>
        <taxon>Eukaryota</taxon>
        <taxon>Fungi</taxon>
        <taxon>Dikarya</taxon>
        <taxon>Ascomycota</taxon>
        <taxon>Pezizomycotina</taxon>
        <taxon>Sordariomycetes</taxon>
        <taxon>Hypocreomycetidae</taxon>
        <taxon>Hypocreales</taxon>
        <taxon>Stachybotryaceae</taxon>
        <taxon>Stachybotrys</taxon>
    </lineage>
</organism>
<keyword evidence="1" id="KW-0479">Metal-binding</keyword>
<keyword evidence="2" id="KW-0862">Zinc</keyword>
<dbReference type="GO" id="GO:0003677">
    <property type="term" value="F:DNA binding"/>
    <property type="evidence" value="ECO:0007669"/>
    <property type="project" value="UniProtKB-KW"/>
</dbReference>